<feature type="compositionally biased region" description="Polar residues" evidence="1">
    <location>
        <begin position="626"/>
        <end position="646"/>
    </location>
</feature>
<accession>A0A6A5WZX6</accession>
<sequence length="781" mass="85805">MADRGLGQNGRGREFGGAKDSLLSRDTGPGWAAVGAREERQARGEGSASTWELSRMVRCPSAWWRRAHGRTAALRQTVATLEAKKRHPPRPQIERPGDPMGALIGTDAACTGETLAWLRTRSRGTRNWRRACRITSLRIASTSAPDEQPWVGSAFCPSAPRLRSPLSAGERARPRLSSQRHAPAASVSRLKRAMSPGAGQVHNKIIESGGRPVAADISRASTRRTTVAVRLWATILISQSRNSNDPSTGQPSCVRDRDALSEPQRVAHAITSLLSTPSGAVTFIEMDTPAKVFVCYGPHAATLAASTPPRDWQVHMLNVSSHYGCFTNMLDNRHTELQQIQPRVDYSRTKEMGSYQVTSSPAKGLNEFQTRRPPQTTPSSQKIANVGARRSQRSAMLLQSPARPGHTTRMRQMFQGASMDTVHSRGRVNLYPQLPNVSRDCTPIMECQADKQSCTSKSASLLLPPNLPALSDLKKPAEVLKSQTPEISGAWLGDSSYLTTDSPVPRSSPYVSSRPHIDDWLSTISLHETPLRNNGRPASSIFQNNSPSNTHSKAIFASPSNLHDGKDTTRFCTADTLGLELHRPTQTGNQDYNGPFHRSRTSDALLKSPSSPQSRSHMSNRCRPSLSAQGSEPRNPSSPSKNQSPLNIDPCVELDVPEPATIKYSLPSNGVPIGLLTPVTSKPSHLRETHSPRERYDYANSELDLSPLSPNVCTRRGSSRYHSARRPRQATYFSDELDEEVLKYQSAKAPRRRGRRTTATHTPCRSQRTREKEASGVAEQR</sequence>
<feature type="compositionally biased region" description="Low complexity" evidence="1">
    <location>
        <begin position="608"/>
        <end position="619"/>
    </location>
</feature>
<dbReference type="AlphaFoldDB" id="A0A6A5WZX6"/>
<name>A0A6A5WZX6_9PLEO</name>
<feature type="region of interest" description="Disordered" evidence="1">
    <location>
        <begin position="745"/>
        <end position="781"/>
    </location>
</feature>
<evidence type="ECO:0000313" key="2">
    <source>
        <dbReference type="EMBL" id="KAF2007272.1"/>
    </source>
</evidence>
<feature type="compositionally biased region" description="Basic residues" evidence="1">
    <location>
        <begin position="749"/>
        <end position="758"/>
    </location>
</feature>
<organism evidence="2 3">
    <name type="scientific">Amniculicola lignicola CBS 123094</name>
    <dbReference type="NCBI Taxonomy" id="1392246"/>
    <lineage>
        <taxon>Eukaryota</taxon>
        <taxon>Fungi</taxon>
        <taxon>Dikarya</taxon>
        <taxon>Ascomycota</taxon>
        <taxon>Pezizomycotina</taxon>
        <taxon>Dothideomycetes</taxon>
        <taxon>Pleosporomycetidae</taxon>
        <taxon>Pleosporales</taxon>
        <taxon>Amniculicolaceae</taxon>
        <taxon>Amniculicola</taxon>
    </lineage>
</organism>
<dbReference type="EMBL" id="ML977557">
    <property type="protein sequence ID" value="KAF2007272.1"/>
    <property type="molecule type" value="Genomic_DNA"/>
</dbReference>
<proteinExistence type="predicted"/>
<feature type="compositionally biased region" description="Basic and acidic residues" evidence="1">
    <location>
        <begin position="768"/>
        <end position="781"/>
    </location>
</feature>
<feature type="compositionally biased region" description="Polar residues" evidence="1">
    <location>
        <begin position="372"/>
        <end position="383"/>
    </location>
</feature>
<feature type="region of interest" description="Disordered" evidence="1">
    <location>
        <begin position="531"/>
        <end position="567"/>
    </location>
</feature>
<protein>
    <submittedName>
        <fullName evidence="2">Uncharacterized protein</fullName>
    </submittedName>
</protein>
<dbReference type="Proteomes" id="UP000799779">
    <property type="component" value="Unassembled WGS sequence"/>
</dbReference>
<gene>
    <name evidence="2" type="ORF">P154DRAFT_592504</name>
</gene>
<dbReference type="OrthoDB" id="3801515at2759"/>
<feature type="region of interest" description="Disordered" evidence="1">
    <location>
        <begin position="582"/>
        <end position="652"/>
    </location>
</feature>
<reference evidence="2" key="1">
    <citation type="journal article" date="2020" name="Stud. Mycol.">
        <title>101 Dothideomycetes genomes: a test case for predicting lifestyles and emergence of pathogens.</title>
        <authorList>
            <person name="Haridas S."/>
            <person name="Albert R."/>
            <person name="Binder M."/>
            <person name="Bloem J."/>
            <person name="Labutti K."/>
            <person name="Salamov A."/>
            <person name="Andreopoulos B."/>
            <person name="Baker S."/>
            <person name="Barry K."/>
            <person name="Bills G."/>
            <person name="Bluhm B."/>
            <person name="Cannon C."/>
            <person name="Castanera R."/>
            <person name="Culley D."/>
            <person name="Daum C."/>
            <person name="Ezra D."/>
            <person name="Gonzalez J."/>
            <person name="Henrissat B."/>
            <person name="Kuo A."/>
            <person name="Liang C."/>
            <person name="Lipzen A."/>
            <person name="Lutzoni F."/>
            <person name="Magnuson J."/>
            <person name="Mondo S."/>
            <person name="Nolan M."/>
            <person name="Ohm R."/>
            <person name="Pangilinan J."/>
            <person name="Park H.-J."/>
            <person name="Ramirez L."/>
            <person name="Alfaro M."/>
            <person name="Sun H."/>
            <person name="Tritt A."/>
            <person name="Yoshinaga Y."/>
            <person name="Zwiers L.-H."/>
            <person name="Turgeon B."/>
            <person name="Goodwin S."/>
            <person name="Spatafora J."/>
            <person name="Crous P."/>
            <person name="Grigoriev I."/>
        </authorList>
    </citation>
    <scope>NUCLEOTIDE SEQUENCE</scope>
    <source>
        <strain evidence="2">CBS 123094</strain>
    </source>
</reference>
<evidence type="ECO:0000256" key="1">
    <source>
        <dbReference type="SAM" id="MobiDB-lite"/>
    </source>
</evidence>
<feature type="region of interest" description="Disordered" evidence="1">
    <location>
        <begin position="164"/>
        <end position="197"/>
    </location>
</feature>
<feature type="region of interest" description="Disordered" evidence="1">
    <location>
        <begin position="1"/>
        <end position="51"/>
    </location>
</feature>
<feature type="compositionally biased region" description="Polar residues" evidence="1">
    <location>
        <begin position="536"/>
        <end position="552"/>
    </location>
</feature>
<keyword evidence="3" id="KW-1185">Reference proteome</keyword>
<evidence type="ECO:0000313" key="3">
    <source>
        <dbReference type="Proteomes" id="UP000799779"/>
    </source>
</evidence>
<feature type="region of interest" description="Disordered" evidence="1">
    <location>
        <begin position="357"/>
        <end position="393"/>
    </location>
</feature>